<proteinExistence type="predicted"/>
<gene>
    <name evidence="2" type="ORF">GGX14DRAFT_383016</name>
</gene>
<keyword evidence="1" id="KW-0472">Membrane</keyword>
<reference evidence="2" key="1">
    <citation type="submission" date="2023-03" db="EMBL/GenBank/DDBJ databases">
        <title>Massive genome expansion in bonnet fungi (Mycena s.s.) driven by repeated elements and novel gene families across ecological guilds.</title>
        <authorList>
            <consortium name="Lawrence Berkeley National Laboratory"/>
            <person name="Harder C.B."/>
            <person name="Miyauchi S."/>
            <person name="Viragh M."/>
            <person name="Kuo A."/>
            <person name="Thoen E."/>
            <person name="Andreopoulos B."/>
            <person name="Lu D."/>
            <person name="Skrede I."/>
            <person name="Drula E."/>
            <person name="Henrissat B."/>
            <person name="Morin E."/>
            <person name="Kohler A."/>
            <person name="Barry K."/>
            <person name="LaButti K."/>
            <person name="Morin E."/>
            <person name="Salamov A."/>
            <person name="Lipzen A."/>
            <person name="Mereny Z."/>
            <person name="Hegedus B."/>
            <person name="Baldrian P."/>
            <person name="Stursova M."/>
            <person name="Weitz H."/>
            <person name="Taylor A."/>
            <person name="Grigoriev I.V."/>
            <person name="Nagy L.G."/>
            <person name="Martin F."/>
            <person name="Kauserud H."/>
        </authorList>
    </citation>
    <scope>NUCLEOTIDE SEQUENCE</scope>
    <source>
        <strain evidence="2">9144</strain>
    </source>
</reference>
<dbReference type="AlphaFoldDB" id="A0AAD6UKS5"/>
<dbReference type="EMBL" id="JARJCW010000171">
    <property type="protein sequence ID" value="KAJ7189625.1"/>
    <property type="molecule type" value="Genomic_DNA"/>
</dbReference>
<evidence type="ECO:0000313" key="2">
    <source>
        <dbReference type="EMBL" id="KAJ7189625.1"/>
    </source>
</evidence>
<feature type="transmembrane region" description="Helical" evidence="1">
    <location>
        <begin position="143"/>
        <end position="162"/>
    </location>
</feature>
<dbReference type="Proteomes" id="UP001219525">
    <property type="component" value="Unassembled WGS sequence"/>
</dbReference>
<keyword evidence="1" id="KW-0812">Transmembrane</keyword>
<feature type="transmembrane region" description="Helical" evidence="1">
    <location>
        <begin position="372"/>
        <end position="399"/>
    </location>
</feature>
<evidence type="ECO:0000256" key="1">
    <source>
        <dbReference type="SAM" id="Phobius"/>
    </source>
</evidence>
<comment type="caution">
    <text evidence="2">The sequence shown here is derived from an EMBL/GenBank/DDBJ whole genome shotgun (WGS) entry which is preliminary data.</text>
</comment>
<keyword evidence="3" id="KW-1185">Reference proteome</keyword>
<accession>A0AAD6UKS5</accession>
<feature type="transmembrane region" description="Helical" evidence="1">
    <location>
        <begin position="443"/>
        <end position="464"/>
    </location>
</feature>
<name>A0AAD6UKS5_9AGAR</name>
<feature type="transmembrane region" description="Helical" evidence="1">
    <location>
        <begin position="336"/>
        <end position="360"/>
    </location>
</feature>
<protein>
    <submittedName>
        <fullName evidence="2">Uncharacterized protein</fullName>
    </submittedName>
</protein>
<organism evidence="2 3">
    <name type="scientific">Mycena pura</name>
    <dbReference type="NCBI Taxonomy" id="153505"/>
    <lineage>
        <taxon>Eukaryota</taxon>
        <taxon>Fungi</taxon>
        <taxon>Dikarya</taxon>
        <taxon>Basidiomycota</taxon>
        <taxon>Agaricomycotina</taxon>
        <taxon>Agaricomycetes</taxon>
        <taxon>Agaricomycetidae</taxon>
        <taxon>Agaricales</taxon>
        <taxon>Marasmiineae</taxon>
        <taxon>Mycenaceae</taxon>
        <taxon>Mycena</taxon>
    </lineage>
</organism>
<feature type="transmembrane region" description="Helical" evidence="1">
    <location>
        <begin position="299"/>
        <end position="324"/>
    </location>
</feature>
<sequence>MDILSACLCLGSPALAAYSLALTAFNRGYISHNFRLLEHVAEKDTRQEYRYMVDRVEAAAFILKEVQQCPIRANQRTGEFANLIVLNDQDRQNFWKVAAKDLKNTRRDFTYSFGAQVFLAFITYLISFIAAVHDSLGSPDVGLQFASSTVWSWMFPVVFGYIRVGSQYKAGSIQEALVNNASYPERDRDDSGDTPFAYQKGLQAQLDRALPPTTWWGFDVRGDERREGPIFNYARVLTWFAFSEHVEGAFRTALERFQTHAAIPLTMEEAAEHCGFQPRQDLIAFTAWSEIPQFAIKRMVMAGLVALALQWGTTGAAIFVAYNTPAVGIGCRSGSYLIYGIAATASWLMLVFSSFVSHALMQRLERNPSRRVGILGGLAVITRLLGKTIAVSNAAWLIASSVLEDIGFFQTCWCQTDAFQYHENGWTPVFKGSSDLRDVASGIWIGGFIWSTVVCIIIAGIFAYGPH</sequence>
<keyword evidence="1" id="KW-1133">Transmembrane helix</keyword>
<feature type="transmembrane region" description="Helical" evidence="1">
    <location>
        <begin position="109"/>
        <end position="131"/>
    </location>
</feature>
<evidence type="ECO:0000313" key="3">
    <source>
        <dbReference type="Proteomes" id="UP001219525"/>
    </source>
</evidence>